<dbReference type="SMART" id="SM00388">
    <property type="entry name" value="HisKA"/>
    <property type="match status" value="1"/>
</dbReference>
<gene>
    <name evidence="12" type="ORF">GO493_18950</name>
</gene>
<dbReference type="Gene3D" id="3.40.50.2300">
    <property type="match status" value="1"/>
</dbReference>
<dbReference type="EC" id="2.7.13.3" evidence="2"/>
<dbReference type="PRINTS" id="PR00344">
    <property type="entry name" value="BCTRLSENSOR"/>
</dbReference>
<dbReference type="InterPro" id="IPR005467">
    <property type="entry name" value="His_kinase_dom"/>
</dbReference>
<keyword evidence="6" id="KW-0804">Transcription</keyword>
<evidence type="ECO:0000256" key="5">
    <source>
        <dbReference type="ARBA" id="ARBA00023125"/>
    </source>
</evidence>
<dbReference type="SMART" id="SM00448">
    <property type="entry name" value="REC"/>
    <property type="match status" value="1"/>
</dbReference>
<keyword evidence="8" id="KW-0175">Coiled coil</keyword>
<dbReference type="SMART" id="SM00342">
    <property type="entry name" value="HTH_ARAC"/>
    <property type="match status" value="1"/>
</dbReference>
<dbReference type="Gene3D" id="1.10.287.130">
    <property type="match status" value="1"/>
</dbReference>
<dbReference type="InterPro" id="IPR003594">
    <property type="entry name" value="HATPase_dom"/>
</dbReference>
<evidence type="ECO:0000256" key="8">
    <source>
        <dbReference type="SAM" id="Coils"/>
    </source>
</evidence>
<dbReference type="InterPro" id="IPR018062">
    <property type="entry name" value="HTH_AraC-typ_CS"/>
</dbReference>
<dbReference type="GO" id="GO:0000155">
    <property type="term" value="F:phosphorelay sensor kinase activity"/>
    <property type="evidence" value="ECO:0007669"/>
    <property type="project" value="InterPro"/>
</dbReference>
<dbReference type="PROSITE" id="PS50109">
    <property type="entry name" value="HIS_KIN"/>
    <property type="match status" value="1"/>
</dbReference>
<dbReference type="GO" id="GO:0003700">
    <property type="term" value="F:DNA-binding transcription factor activity"/>
    <property type="evidence" value="ECO:0007669"/>
    <property type="project" value="InterPro"/>
</dbReference>
<dbReference type="InterPro" id="IPR011123">
    <property type="entry name" value="Y_Y_Y"/>
</dbReference>
<dbReference type="SUPFAM" id="SSF47384">
    <property type="entry name" value="Homodimeric domain of signal transducing histidine kinase"/>
    <property type="match status" value="1"/>
</dbReference>
<dbReference type="InterPro" id="IPR011110">
    <property type="entry name" value="Reg_prop"/>
</dbReference>
<dbReference type="PANTHER" id="PTHR43547:SF2">
    <property type="entry name" value="HYBRID SIGNAL TRANSDUCTION HISTIDINE KINASE C"/>
    <property type="match status" value="1"/>
</dbReference>
<dbReference type="InterPro" id="IPR009057">
    <property type="entry name" value="Homeodomain-like_sf"/>
</dbReference>
<dbReference type="Pfam" id="PF07495">
    <property type="entry name" value="Y_Y_Y"/>
    <property type="match status" value="1"/>
</dbReference>
<dbReference type="SUPFAM" id="SSF63829">
    <property type="entry name" value="Calcium-dependent phosphotriesterase"/>
    <property type="match status" value="3"/>
</dbReference>
<protein>
    <recommendedName>
        <fullName evidence="2">histidine kinase</fullName>
        <ecNumber evidence="2">2.7.13.3</ecNumber>
    </recommendedName>
</protein>
<evidence type="ECO:0000256" key="7">
    <source>
        <dbReference type="PROSITE-ProRule" id="PRU00169"/>
    </source>
</evidence>
<evidence type="ECO:0000259" key="9">
    <source>
        <dbReference type="PROSITE" id="PS01124"/>
    </source>
</evidence>
<evidence type="ECO:0000256" key="6">
    <source>
        <dbReference type="ARBA" id="ARBA00023163"/>
    </source>
</evidence>
<keyword evidence="5" id="KW-0238">DNA-binding</keyword>
<dbReference type="SUPFAM" id="SSF52172">
    <property type="entry name" value="CheY-like"/>
    <property type="match status" value="1"/>
</dbReference>
<dbReference type="Proteomes" id="UP000461730">
    <property type="component" value="Unassembled WGS sequence"/>
</dbReference>
<dbReference type="Pfam" id="PF02518">
    <property type="entry name" value="HATPase_c"/>
    <property type="match status" value="1"/>
</dbReference>
<evidence type="ECO:0000313" key="13">
    <source>
        <dbReference type="Proteomes" id="UP000461730"/>
    </source>
</evidence>
<feature type="domain" description="Response regulatory" evidence="11">
    <location>
        <begin position="1134"/>
        <end position="1249"/>
    </location>
</feature>
<keyword evidence="13" id="KW-1185">Reference proteome</keyword>
<dbReference type="Pfam" id="PF00512">
    <property type="entry name" value="HisKA"/>
    <property type="match status" value="1"/>
</dbReference>
<feature type="modified residue" description="4-aspartylphosphate" evidence="7">
    <location>
        <position position="1182"/>
    </location>
</feature>
<dbReference type="PROSITE" id="PS01124">
    <property type="entry name" value="HTH_ARAC_FAMILY_2"/>
    <property type="match status" value="1"/>
</dbReference>
<dbReference type="InterPro" id="IPR004358">
    <property type="entry name" value="Sig_transdc_His_kin-like_C"/>
</dbReference>
<dbReference type="PROSITE" id="PS50110">
    <property type="entry name" value="RESPONSE_REGULATORY"/>
    <property type="match status" value="1"/>
</dbReference>
<feature type="coiled-coil region" evidence="8">
    <location>
        <begin position="813"/>
        <end position="861"/>
    </location>
</feature>
<dbReference type="InterPro" id="IPR036890">
    <property type="entry name" value="HATPase_C_sf"/>
</dbReference>
<evidence type="ECO:0000256" key="3">
    <source>
        <dbReference type="ARBA" id="ARBA00022553"/>
    </source>
</evidence>
<dbReference type="InterPro" id="IPR011006">
    <property type="entry name" value="CheY-like_superfamily"/>
</dbReference>
<comment type="catalytic activity">
    <reaction evidence="1">
        <text>ATP + protein L-histidine = ADP + protein N-phospho-L-histidine.</text>
        <dbReference type="EC" id="2.7.13.3"/>
    </reaction>
</comment>
<reference evidence="12 13" key="1">
    <citation type="submission" date="2019-12" db="EMBL/GenBank/DDBJ databases">
        <title>Chitinophaga sp. strain ysch24 (GDMCC 1.1355), whole genome shotgun sequence.</title>
        <authorList>
            <person name="Zhang X."/>
        </authorList>
    </citation>
    <scope>NUCLEOTIDE SEQUENCE [LARGE SCALE GENOMIC DNA]</scope>
    <source>
        <strain evidence="13">ysch24</strain>
    </source>
</reference>
<dbReference type="CDD" id="cd00082">
    <property type="entry name" value="HisKA"/>
    <property type="match status" value="1"/>
</dbReference>
<dbReference type="RefSeq" id="WP_157307802.1">
    <property type="nucleotide sequence ID" value="NZ_WRXN01000008.1"/>
</dbReference>
<dbReference type="EMBL" id="WRXN01000008">
    <property type="protein sequence ID" value="MVT10359.1"/>
    <property type="molecule type" value="Genomic_DNA"/>
</dbReference>
<dbReference type="Pfam" id="PF00072">
    <property type="entry name" value="Response_reg"/>
    <property type="match status" value="1"/>
</dbReference>
<dbReference type="InterPro" id="IPR013783">
    <property type="entry name" value="Ig-like_fold"/>
</dbReference>
<dbReference type="InterPro" id="IPR036097">
    <property type="entry name" value="HisK_dim/P_sf"/>
</dbReference>
<dbReference type="SUPFAM" id="SSF55874">
    <property type="entry name" value="ATPase domain of HSP90 chaperone/DNA topoisomerase II/histidine kinase"/>
    <property type="match status" value="1"/>
</dbReference>
<evidence type="ECO:0000256" key="4">
    <source>
        <dbReference type="ARBA" id="ARBA00023015"/>
    </source>
</evidence>
<sequence length="1397" mass="156170">MKSVRVIYLLHLTICFLHISSLCFGQLVASNISTPEGLSNFTAKTLYQDSQGLVWIGTNDGLNYYDGKDFTVYRNRPNDSTSIVGNWITGITEDTTGHLWVATRQGVSIFEKVTGFFKHAVLNENGVNRALQYVTGVVCTGRDAYASTEGTGVVAFFNLGQSGTRIPVKIRDRQEYDYKVLFIAKDSSGTLWALIQGKGLFSFDKENRCLVLKEPSLKGATCMEVEQGKIWLGDGEGVTEYDIRTRAVRRLYNKTVARRTGERITAIKADKEHNLWLAVNSCGLFVLEPVKGTVHPVNTTYPLGDRIESVYCLQRDSDGRMWAGTIKKGIFLFDPGRNDFGTYAYQAASGKVLADNVVFSIEESMDNVLWVGTDGKGLHRWDRGSGHFDSYIALPGVQGHLSGNAICDMVCTPDGDLWLATSANGISRYRSEGGAFRQYECNNPSVGKSNSVFSIAATSDGYIWAGTLKNNGGLGALYRYQREKDRFEVFDPSLSDLMVLKELPDSTFWGGNLHEVVLIDKTAAKRHRRFEIGCIVRSVCEAGPGKLWVGTEGNGLLLLDLLTGKIVKQYTSADGLCNDAVLNIVKDGAGRLWMGTAYGLACFVPGKVGFMNYYREDGLPANQFSFHAARRLADGKMAFGCAQGLIIFNPLDIHPPKKPSTPVVIMVRVAGQPLSRSSATWRSDPEKGTGRLTLPFESASLVLDYTAPEFTSPGQLRYSYYLEGWDKEWNDAGVLQSVAYSGLREGEYKLKIRVRTISGEWGEEMQPILITVFPPWYRSWWAYCLYLLSGFLSIGFYVSYRARQKRLLYEVRIARLTADTEKAEKEKRQAELERKEAEHAAANAEREKEKILIESERELNERRKDFFTSISHEFRTPLTLIVNPVKKLQEVVHPAGQKEILNTIYLNSKRLLSLVDQLLLFNKSESGFDTLRVSRLDLGEICKEVFRCFVSQAAARKISFTFECAFNDIPVYADKMKLEIILFNLLSNAIKFTPEGGNVALRIENSDGTYNIYVSDTGEGILPALGNQLFKKFGQAVQGGTTRKTGFGVGLYLARAFAEAHKGSLSFESRLGEGTIFRLALKKEDSHFQLEEIMPDSKEQESLVGELYLDSGATAATSKQETSPVEDLAAAKYSLLVIDDDSQMLRYLADIFRGNYRVFEACDGAAGLKIAGMHRPDLIISDIHMGGISGIDLCRTLKEVPETAHIPVILLTGSQSDALRLEGVEGGADDYITKPFDADLLFARVTSIIKARKGLQQYFLNEVTLQNNDFKISAEYRQFLETCIEVVGRHLDDEEFEIRDLAKEMGMSYSTLYNRIKAISGLSVNAFIRYLRLRKAAEMLVKTDMRVNQVAFSTGFNHLPYFRKCFLQLFGMTPSEYVKKYRDRLGDNFSINKNSFT</sequence>
<keyword evidence="3 7" id="KW-0597">Phosphoprotein</keyword>
<organism evidence="12 13">
    <name type="scientific">Chitinophaga tropicalis</name>
    <dbReference type="NCBI Taxonomy" id="2683588"/>
    <lineage>
        <taxon>Bacteria</taxon>
        <taxon>Pseudomonadati</taxon>
        <taxon>Bacteroidota</taxon>
        <taxon>Chitinophagia</taxon>
        <taxon>Chitinophagales</taxon>
        <taxon>Chitinophagaceae</taxon>
        <taxon>Chitinophaga</taxon>
    </lineage>
</organism>
<dbReference type="InterPro" id="IPR018060">
    <property type="entry name" value="HTH_AraC"/>
</dbReference>
<dbReference type="Gene3D" id="3.30.565.10">
    <property type="entry name" value="Histidine kinase-like ATPase, C-terminal domain"/>
    <property type="match status" value="1"/>
</dbReference>
<dbReference type="GO" id="GO:0043565">
    <property type="term" value="F:sequence-specific DNA binding"/>
    <property type="evidence" value="ECO:0007669"/>
    <property type="project" value="InterPro"/>
</dbReference>
<feature type="domain" description="Histidine kinase" evidence="10">
    <location>
        <begin position="869"/>
        <end position="1085"/>
    </location>
</feature>
<dbReference type="InterPro" id="IPR003661">
    <property type="entry name" value="HisK_dim/P_dom"/>
</dbReference>
<dbReference type="Pfam" id="PF07494">
    <property type="entry name" value="Reg_prop"/>
    <property type="match status" value="3"/>
</dbReference>
<evidence type="ECO:0000256" key="2">
    <source>
        <dbReference type="ARBA" id="ARBA00012438"/>
    </source>
</evidence>
<dbReference type="InterPro" id="IPR015943">
    <property type="entry name" value="WD40/YVTN_repeat-like_dom_sf"/>
</dbReference>
<dbReference type="Gene3D" id="1.10.10.60">
    <property type="entry name" value="Homeodomain-like"/>
    <property type="match status" value="1"/>
</dbReference>
<keyword evidence="4" id="KW-0805">Transcription regulation</keyword>
<evidence type="ECO:0000313" key="12">
    <source>
        <dbReference type="EMBL" id="MVT10359.1"/>
    </source>
</evidence>
<comment type="caution">
    <text evidence="12">The sequence shown here is derived from an EMBL/GenBank/DDBJ whole genome shotgun (WGS) entry which is preliminary data.</text>
</comment>
<dbReference type="SMART" id="SM00387">
    <property type="entry name" value="HATPase_c"/>
    <property type="match status" value="1"/>
</dbReference>
<dbReference type="PANTHER" id="PTHR43547">
    <property type="entry name" value="TWO-COMPONENT HISTIDINE KINASE"/>
    <property type="match status" value="1"/>
</dbReference>
<name>A0A7K1U7M3_9BACT</name>
<dbReference type="Gene3D" id="2.60.40.10">
    <property type="entry name" value="Immunoglobulins"/>
    <property type="match status" value="1"/>
</dbReference>
<proteinExistence type="predicted"/>
<accession>A0A7K1U7M3</accession>
<dbReference type="InterPro" id="IPR001789">
    <property type="entry name" value="Sig_transdc_resp-reg_receiver"/>
</dbReference>
<evidence type="ECO:0000256" key="1">
    <source>
        <dbReference type="ARBA" id="ARBA00000085"/>
    </source>
</evidence>
<dbReference type="PROSITE" id="PS00041">
    <property type="entry name" value="HTH_ARAC_FAMILY_1"/>
    <property type="match status" value="1"/>
</dbReference>
<evidence type="ECO:0000259" key="11">
    <source>
        <dbReference type="PROSITE" id="PS50110"/>
    </source>
</evidence>
<dbReference type="SUPFAM" id="SSF46689">
    <property type="entry name" value="Homeodomain-like"/>
    <property type="match status" value="1"/>
</dbReference>
<evidence type="ECO:0000259" key="10">
    <source>
        <dbReference type="PROSITE" id="PS50109"/>
    </source>
</evidence>
<dbReference type="Pfam" id="PF12833">
    <property type="entry name" value="HTH_18"/>
    <property type="match status" value="1"/>
</dbReference>
<dbReference type="Gene3D" id="2.130.10.10">
    <property type="entry name" value="YVTN repeat-like/Quinoprotein amine dehydrogenase"/>
    <property type="match status" value="2"/>
</dbReference>
<feature type="domain" description="HTH araC/xylS-type" evidence="9">
    <location>
        <begin position="1281"/>
        <end position="1380"/>
    </location>
</feature>